<dbReference type="EMBL" id="LXQA010335052">
    <property type="protein sequence ID" value="MCI44773.1"/>
    <property type="molecule type" value="Genomic_DNA"/>
</dbReference>
<protein>
    <submittedName>
        <fullName evidence="1">Uncharacterized protein</fullName>
    </submittedName>
</protein>
<dbReference type="Proteomes" id="UP000265520">
    <property type="component" value="Unassembled WGS sequence"/>
</dbReference>
<comment type="caution">
    <text evidence="1">The sequence shown here is derived from an EMBL/GenBank/DDBJ whole genome shotgun (WGS) entry which is preliminary data.</text>
</comment>
<keyword evidence="2" id="KW-1185">Reference proteome</keyword>
<name>A0A392S766_9FABA</name>
<evidence type="ECO:0000313" key="1">
    <source>
        <dbReference type="EMBL" id="MCI44773.1"/>
    </source>
</evidence>
<sequence length="94" mass="10767">MQNNIIMDAKPTDSSLWKALKQVWPVIHDNEYWVVGNGKTIDAWQDCWLQPGLRIASLDISIPQHLANVKVCDLLDNNGDWIMNLVNDWLPVDV</sequence>
<evidence type="ECO:0000313" key="2">
    <source>
        <dbReference type="Proteomes" id="UP000265520"/>
    </source>
</evidence>
<reference evidence="1 2" key="1">
    <citation type="journal article" date="2018" name="Front. Plant Sci.">
        <title>Red Clover (Trifolium pratense) and Zigzag Clover (T. medium) - A Picture of Genomic Similarities and Differences.</title>
        <authorList>
            <person name="Dluhosova J."/>
            <person name="Istvanek J."/>
            <person name="Nedelnik J."/>
            <person name="Repkova J."/>
        </authorList>
    </citation>
    <scope>NUCLEOTIDE SEQUENCE [LARGE SCALE GENOMIC DNA]</scope>
    <source>
        <strain evidence="2">cv. 10/8</strain>
        <tissue evidence="1">Leaf</tissue>
    </source>
</reference>
<dbReference type="AlphaFoldDB" id="A0A392S766"/>
<proteinExistence type="predicted"/>
<accession>A0A392S766</accession>
<organism evidence="1 2">
    <name type="scientific">Trifolium medium</name>
    <dbReference type="NCBI Taxonomy" id="97028"/>
    <lineage>
        <taxon>Eukaryota</taxon>
        <taxon>Viridiplantae</taxon>
        <taxon>Streptophyta</taxon>
        <taxon>Embryophyta</taxon>
        <taxon>Tracheophyta</taxon>
        <taxon>Spermatophyta</taxon>
        <taxon>Magnoliopsida</taxon>
        <taxon>eudicotyledons</taxon>
        <taxon>Gunneridae</taxon>
        <taxon>Pentapetalae</taxon>
        <taxon>rosids</taxon>
        <taxon>fabids</taxon>
        <taxon>Fabales</taxon>
        <taxon>Fabaceae</taxon>
        <taxon>Papilionoideae</taxon>
        <taxon>50 kb inversion clade</taxon>
        <taxon>NPAAA clade</taxon>
        <taxon>Hologalegina</taxon>
        <taxon>IRL clade</taxon>
        <taxon>Trifolieae</taxon>
        <taxon>Trifolium</taxon>
    </lineage>
</organism>